<keyword evidence="1" id="KW-0812">Transmembrane</keyword>
<dbReference type="AlphaFoldDB" id="A0A244CSQ1"/>
<organism evidence="2 3">
    <name type="scientific">Pseudoalteromonas ulvae</name>
    <dbReference type="NCBI Taxonomy" id="107327"/>
    <lineage>
        <taxon>Bacteria</taxon>
        <taxon>Pseudomonadati</taxon>
        <taxon>Pseudomonadota</taxon>
        <taxon>Gammaproteobacteria</taxon>
        <taxon>Alteromonadales</taxon>
        <taxon>Pseudoalteromonadaceae</taxon>
        <taxon>Pseudoalteromonas</taxon>
    </lineage>
</organism>
<dbReference type="Proteomes" id="UP000194841">
    <property type="component" value="Unassembled WGS sequence"/>
</dbReference>
<evidence type="ECO:0000313" key="2">
    <source>
        <dbReference type="EMBL" id="OUL58635.1"/>
    </source>
</evidence>
<evidence type="ECO:0008006" key="4">
    <source>
        <dbReference type="Google" id="ProtNLM"/>
    </source>
</evidence>
<proteinExistence type="predicted"/>
<feature type="transmembrane region" description="Helical" evidence="1">
    <location>
        <begin position="35"/>
        <end position="52"/>
    </location>
</feature>
<keyword evidence="1" id="KW-1133">Transmembrane helix</keyword>
<keyword evidence="3" id="KW-1185">Reference proteome</keyword>
<evidence type="ECO:0000313" key="3">
    <source>
        <dbReference type="Proteomes" id="UP000194841"/>
    </source>
</evidence>
<sequence>MYRIAFSDNQKKPTFLVGFFVFIATLLLITTRDLWVGIVCLLVMFVLFYHTWREVEAASIDAGILLLYDNGDIEICIAGEYWQCQLHKHSQVFAGVMLLKLTGFECAWLVMYSSSLSAVDNARLRRHVIEQLKH</sequence>
<dbReference type="EMBL" id="MWPV01000002">
    <property type="protein sequence ID" value="OUL58635.1"/>
    <property type="molecule type" value="Genomic_DNA"/>
</dbReference>
<name>A0A244CSQ1_PSEDV</name>
<keyword evidence="1" id="KW-0472">Membrane</keyword>
<protein>
    <recommendedName>
        <fullName evidence="4">YcxB-like protein domain-containing protein</fullName>
    </recommendedName>
</protein>
<evidence type="ECO:0000256" key="1">
    <source>
        <dbReference type="SAM" id="Phobius"/>
    </source>
</evidence>
<accession>A0A244CSQ1</accession>
<feature type="transmembrane region" description="Helical" evidence="1">
    <location>
        <begin position="12"/>
        <end position="29"/>
    </location>
</feature>
<dbReference type="OrthoDB" id="10005040at2"/>
<reference evidence="2 3" key="1">
    <citation type="submission" date="2017-02" db="EMBL/GenBank/DDBJ databases">
        <title>Pseudoalteromonas ulvae TC14 Genome.</title>
        <authorList>
            <person name="Molmeret M."/>
        </authorList>
    </citation>
    <scope>NUCLEOTIDE SEQUENCE [LARGE SCALE GENOMIC DNA]</scope>
    <source>
        <strain evidence="2">TC14</strain>
    </source>
</reference>
<gene>
    <name evidence="2" type="ORF">B1199_09985</name>
</gene>
<comment type="caution">
    <text evidence="2">The sequence shown here is derived from an EMBL/GenBank/DDBJ whole genome shotgun (WGS) entry which is preliminary data.</text>
</comment>
<dbReference type="RefSeq" id="WP_086743937.1">
    <property type="nucleotide sequence ID" value="NZ_MWPV01000002.1"/>
</dbReference>